<dbReference type="Proteomes" id="UP000036681">
    <property type="component" value="Unplaced"/>
</dbReference>
<name>A0A0M3HF49_ASCLU</name>
<dbReference type="AlphaFoldDB" id="A0A0M3HF49"/>
<proteinExistence type="predicted"/>
<protein>
    <submittedName>
        <fullName evidence="2">DUF295 domain-containing protein</fullName>
    </submittedName>
</protein>
<dbReference type="WBParaSite" id="ALUE_0000014401-mRNA-1">
    <property type="protein sequence ID" value="ALUE_0000014401-mRNA-1"/>
    <property type="gene ID" value="ALUE_0000014401"/>
</dbReference>
<keyword evidence="1" id="KW-1185">Reference proteome</keyword>
<sequence length="90" mass="9933">MCNPSCQRVRNAAYHSCSHVDLLEHSDCCAFVVVRSPNGKVTGPADATPFGIDAVAEYHFSCSTVACIETTSRYLMPADRRHSNSKKKER</sequence>
<accession>A0A0M3HF49</accession>
<evidence type="ECO:0000313" key="1">
    <source>
        <dbReference type="Proteomes" id="UP000036681"/>
    </source>
</evidence>
<reference evidence="2" key="1">
    <citation type="submission" date="2017-02" db="UniProtKB">
        <authorList>
            <consortium name="WormBaseParasite"/>
        </authorList>
    </citation>
    <scope>IDENTIFICATION</scope>
</reference>
<evidence type="ECO:0000313" key="2">
    <source>
        <dbReference type="WBParaSite" id="ALUE_0000014401-mRNA-1"/>
    </source>
</evidence>
<organism evidence="1 2">
    <name type="scientific">Ascaris lumbricoides</name>
    <name type="common">Giant roundworm</name>
    <dbReference type="NCBI Taxonomy" id="6252"/>
    <lineage>
        <taxon>Eukaryota</taxon>
        <taxon>Metazoa</taxon>
        <taxon>Ecdysozoa</taxon>
        <taxon>Nematoda</taxon>
        <taxon>Chromadorea</taxon>
        <taxon>Rhabditida</taxon>
        <taxon>Spirurina</taxon>
        <taxon>Ascaridomorpha</taxon>
        <taxon>Ascaridoidea</taxon>
        <taxon>Ascarididae</taxon>
        <taxon>Ascaris</taxon>
    </lineage>
</organism>